<dbReference type="PANTHER" id="PTHR48050:SF13">
    <property type="entry name" value="STEROL 3-BETA-GLUCOSYLTRANSFERASE UGT80A2"/>
    <property type="match status" value="1"/>
</dbReference>
<feature type="domain" description="Erythromycin biosynthesis protein CIII-like C-terminal" evidence="2">
    <location>
        <begin position="291"/>
        <end position="378"/>
    </location>
</feature>
<dbReference type="OrthoDB" id="3253247at2"/>
<dbReference type="Pfam" id="PF03033">
    <property type="entry name" value="Glyco_transf_28"/>
    <property type="match status" value="1"/>
</dbReference>
<dbReference type="InterPro" id="IPR002213">
    <property type="entry name" value="UDP_glucos_trans"/>
</dbReference>
<dbReference type="InterPro" id="IPR004276">
    <property type="entry name" value="GlycoTrans_28_N"/>
</dbReference>
<name>A0A365H176_9ACTN</name>
<proteinExistence type="predicted"/>
<gene>
    <name evidence="3" type="ORF">DPM19_22480</name>
</gene>
<dbReference type="GO" id="GO:0033072">
    <property type="term" value="P:vancomycin biosynthetic process"/>
    <property type="evidence" value="ECO:0007669"/>
    <property type="project" value="UniProtKB-ARBA"/>
</dbReference>
<evidence type="ECO:0000259" key="2">
    <source>
        <dbReference type="Pfam" id="PF06722"/>
    </source>
</evidence>
<dbReference type="GO" id="GO:0008194">
    <property type="term" value="F:UDP-glycosyltransferase activity"/>
    <property type="evidence" value="ECO:0007669"/>
    <property type="project" value="InterPro"/>
</dbReference>
<dbReference type="Gene3D" id="3.40.50.2000">
    <property type="entry name" value="Glycogen Phosphorylase B"/>
    <property type="match status" value="2"/>
</dbReference>
<dbReference type="Proteomes" id="UP000251891">
    <property type="component" value="Unassembled WGS sequence"/>
</dbReference>
<accession>A0A365H176</accession>
<dbReference type="GO" id="GO:0005975">
    <property type="term" value="P:carbohydrate metabolic process"/>
    <property type="evidence" value="ECO:0007669"/>
    <property type="project" value="InterPro"/>
</dbReference>
<dbReference type="SUPFAM" id="SSF53756">
    <property type="entry name" value="UDP-Glycosyltransferase/glycogen phosphorylase"/>
    <property type="match status" value="1"/>
</dbReference>
<evidence type="ECO:0000313" key="3">
    <source>
        <dbReference type="EMBL" id="RAY12789.1"/>
    </source>
</evidence>
<dbReference type="PANTHER" id="PTHR48050">
    <property type="entry name" value="STEROL 3-BETA-GLUCOSYLTRANSFERASE"/>
    <property type="match status" value="1"/>
</dbReference>
<keyword evidence="3" id="KW-0808">Transferase</keyword>
<dbReference type="FunFam" id="3.40.50.2000:FF:000009">
    <property type="entry name" value="Sterol 3-beta-glucosyltransferase UGT80A2"/>
    <property type="match status" value="1"/>
</dbReference>
<organism evidence="3 4">
    <name type="scientific">Actinomadura craniellae</name>
    <dbReference type="NCBI Taxonomy" id="2231787"/>
    <lineage>
        <taxon>Bacteria</taxon>
        <taxon>Bacillati</taxon>
        <taxon>Actinomycetota</taxon>
        <taxon>Actinomycetes</taxon>
        <taxon>Streptosporangiales</taxon>
        <taxon>Thermomonosporaceae</taxon>
        <taxon>Actinomadura</taxon>
    </lineage>
</organism>
<sequence length="404" mass="42458">MRVLLSTIGSRGEVQPLVALAAELRELGQEVRLCVPPDFRDWIEGLGFPVVPIGPELRRTASAAPRVAPAPPTPEQRRQLLEATIATQFTTIAAAAEGCDVLLAGGSLQLATRSIAERMGVPYVYASYCPQTLPSPHHAPIPIWGPPREAADNRALWAEDARHWNDTVGAALNSHRAEAGLAPVADVRSHLFTDRPWLAADPTLGPWPGDLDVVQPGAWIWPDRRPLEPELEAFLDGGEPPVCFGFGSIRATPDLAEAMVGSARALGRRAIVLRGWAGLAPIDDGPDCLSVGEVNQQALFERVAAVVHHGGAGTTTAAARAGAPQVVVPQLYDQPYWARRVHELGIGAAHPPGAPTADSLTTALKDALRPDVAARARSVAGAVRTGGAGAAARRLAGGDLGNPA</sequence>
<keyword evidence="4" id="KW-1185">Reference proteome</keyword>
<dbReference type="InterPro" id="IPR010610">
    <property type="entry name" value="EryCIII-like_C"/>
</dbReference>
<feature type="domain" description="Glycosyltransferase family 28 N-terminal" evidence="1">
    <location>
        <begin position="3"/>
        <end position="133"/>
    </location>
</feature>
<dbReference type="InterPro" id="IPR050426">
    <property type="entry name" value="Glycosyltransferase_28"/>
</dbReference>
<comment type="caution">
    <text evidence="3">The sequence shown here is derived from an EMBL/GenBank/DDBJ whole genome shotgun (WGS) entry which is preliminary data.</text>
</comment>
<dbReference type="CDD" id="cd03784">
    <property type="entry name" value="GT1_Gtf-like"/>
    <property type="match status" value="1"/>
</dbReference>
<evidence type="ECO:0000259" key="1">
    <source>
        <dbReference type="Pfam" id="PF03033"/>
    </source>
</evidence>
<reference evidence="3 4" key="1">
    <citation type="submission" date="2018-06" db="EMBL/GenBank/DDBJ databases">
        <title>Actinomadura craniellae sp. nov. isolated from marine sponge Craniella sp.</title>
        <authorList>
            <person name="Li L."/>
            <person name="Xu Q.H."/>
            <person name="Lin H.W."/>
            <person name="Lu Y.H."/>
        </authorList>
    </citation>
    <scope>NUCLEOTIDE SEQUENCE [LARGE SCALE GENOMIC DNA]</scope>
    <source>
        <strain evidence="3 4">LHW63021</strain>
    </source>
</reference>
<dbReference type="Pfam" id="PF06722">
    <property type="entry name" value="EryCIII-like_C"/>
    <property type="match status" value="1"/>
</dbReference>
<evidence type="ECO:0000313" key="4">
    <source>
        <dbReference type="Proteomes" id="UP000251891"/>
    </source>
</evidence>
<protein>
    <submittedName>
        <fullName evidence="3">Glycosyltransferase</fullName>
    </submittedName>
</protein>
<dbReference type="RefSeq" id="WP_111869977.1">
    <property type="nucleotide sequence ID" value="NZ_QLYX01000011.1"/>
</dbReference>
<dbReference type="EMBL" id="QLYX01000011">
    <property type="protein sequence ID" value="RAY12789.1"/>
    <property type="molecule type" value="Genomic_DNA"/>
</dbReference>
<dbReference type="GO" id="GO:0016758">
    <property type="term" value="F:hexosyltransferase activity"/>
    <property type="evidence" value="ECO:0007669"/>
    <property type="project" value="InterPro"/>
</dbReference>
<dbReference type="AlphaFoldDB" id="A0A365H176"/>